<keyword evidence="2" id="KW-1185">Reference proteome</keyword>
<dbReference type="EMBL" id="FUYP01000039">
    <property type="protein sequence ID" value="SKB97088.1"/>
    <property type="molecule type" value="Genomic_DNA"/>
</dbReference>
<dbReference type="AlphaFoldDB" id="A0A1T5FLX7"/>
<gene>
    <name evidence="1" type="ORF">SAMN06295937_10394</name>
</gene>
<keyword evidence="1" id="KW-0560">Oxidoreductase</keyword>
<evidence type="ECO:0000313" key="1">
    <source>
        <dbReference type="EMBL" id="SKB97088.1"/>
    </source>
</evidence>
<dbReference type="Pfam" id="PF13669">
    <property type="entry name" value="Glyoxalase_4"/>
    <property type="match status" value="1"/>
</dbReference>
<protein>
    <submittedName>
        <fullName evidence="1">Glyoxalase/Bleomycin resistance protein/Dioxygenase superfamily protein</fullName>
    </submittedName>
</protein>
<dbReference type="Gene3D" id="3.10.180.10">
    <property type="entry name" value="2,3-Dihydroxybiphenyl 1,2-Dioxygenase, domain 1"/>
    <property type="match status" value="1"/>
</dbReference>
<dbReference type="GO" id="GO:0051213">
    <property type="term" value="F:dioxygenase activity"/>
    <property type="evidence" value="ECO:0007669"/>
    <property type="project" value="UniProtKB-KW"/>
</dbReference>
<name>A0A1T5FLX7_9SPHN</name>
<sequence>MEPPFRLEPWHVGAVVADLEQAILEYRMLGAVGFSDAANFDFDTYDAATGDIVREQLDVVYVELAAGRGSVELICPRNAYGPQARLLRQRPGLSHTAYWCEEFIQAANWLLDCGAQLVLAPLHGVPGSHAELASAPLDDVLAAAQTCYLRLRSGGLIELNTVESRLGMPLMWGNSILDRLPVPQAWRA</sequence>
<dbReference type="Proteomes" id="UP000190044">
    <property type="component" value="Unassembled WGS sequence"/>
</dbReference>
<reference evidence="2" key="1">
    <citation type="submission" date="2017-02" db="EMBL/GenBank/DDBJ databases">
        <authorList>
            <person name="Varghese N."/>
            <person name="Submissions S."/>
        </authorList>
    </citation>
    <scope>NUCLEOTIDE SEQUENCE [LARGE SCALE GENOMIC DNA]</scope>
    <source>
        <strain evidence="2">R11H</strain>
    </source>
</reference>
<evidence type="ECO:0000313" key="2">
    <source>
        <dbReference type="Proteomes" id="UP000190044"/>
    </source>
</evidence>
<dbReference type="SUPFAM" id="SSF54593">
    <property type="entry name" value="Glyoxalase/Bleomycin resistance protein/Dihydroxybiphenyl dioxygenase"/>
    <property type="match status" value="1"/>
</dbReference>
<organism evidence="1 2">
    <name type="scientific">Sphingopyxis flava</name>
    <dbReference type="NCBI Taxonomy" id="1507287"/>
    <lineage>
        <taxon>Bacteria</taxon>
        <taxon>Pseudomonadati</taxon>
        <taxon>Pseudomonadota</taxon>
        <taxon>Alphaproteobacteria</taxon>
        <taxon>Sphingomonadales</taxon>
        <taxon>Sphingomonadaceae</taxon>
        <taxon>Sphingopyxis</taxon>
    </lineage>
</organism>
<keyword evidence="1" id="KW-0223">Dioxygenase</keyword>
<dbReference type="InterPro" id="IPR029068">
    <property type="entry name" value="Glyas_Bleomycin-R_OHBP_Dase"/>
</dbReference>
<proteinExistence type="predicted"/>
<accession>A0A1T5FLX7</accession>